<feature type="transmembrane region" description="Helical" evidence="7">
    <location>
        <begin position="60"/>
        <end position="84"/>
    </location>
</feature>
<feature type="transmembrane region" description="Helical" evidence="7">
    <location>
        <begin position="21"/>
        <end position="40"/>
    </location>
</feature>
<feature type="transmembrane region" description="Helical" evidence="7">
    <location>
        <begin position="172"/>
        <end position="191"/>
    </location>
</feature>
<dbReference type="AlphaFoldDB" id="A0A1M5J419"/>
<comment type="subcellular location">
    <subcellularLocation>
        <location evidence="1">Cell membrane</location>
        <topology evidence="1">Multi-pass membrane protein</topology>
    </subcellularLocation>
</comment>
<evidence type="ECO:0000256" key="6">
    <source>
        <dbReference type="ARBA" id="ARBA00023136"/>
    </source>
</evidence>
<evidence type="ECO:0000313" key="9">
    <source>
        <dbReference type="Proteomes" id="UP000184520"/>
    </source>
</evidence>
<dbReference type="STRING" id="634436.SAMN05216361_1932"/>
<dbReference type="EMBL" id="FQWD01000003">
    <property type="protein sequence ID" value="SHG35271.1"/>
    <property type="molecule type" value="Genomic_DNA"/>
</dbReference>
<dbReference type="InterPro" id="IPR051907">
    <property type="entry name" value="DoxX-like_oxidoreductase"/>
</dbReference>
<keyword evidence="5 7" id="KW-1133">Transmembrane helix</keyword>
<name>A0A1M5J419_9ALTE</name>
<evidence type="ECO:0000256" key="4">
    <source>
        <dbReference type="ARBA" id="ARBA00022692"/>
    </source>
</evidence>
<dbReference type="Proteomes" id="UP000184520">
    <property type="component" value="Unassembled WGS sequence"/>
</dbReference>
<keyword evidence="6 7" id="KW-0472">Membrane</keyword>
<proteinExistence type="inferred from homology"/>
<keyword evidence="4 7" id="KW-0812">Transmembrane</keyword>
<evidence type="ECO:0000256" key="3">
    <source>
        <dbReference type="ARBA" id="ARBA00022475"/>
    </source>
</evidence>
<organism evidence="8 9">
    <name type="scientific">Marisediminitalea aggregata</name>
    <dbReference type="NCBI Taxonomy" id="634436"/>
    <lineage>
        <taxon>Bacteria</taxon>
        <taxon>Pseudomonadati</taxon>
        <taxon>Pseudomonadota</taxon>
        <taxon>Gammaproteobacteria</taxon>
        <taxon>Alteromonadales</taxon>
        <taxon>Alteromonadaceae</taxon>
        <taxon>Marisediminitalea</taxon>
    </lineage>
</organism>
<dbReference type="GO" id="GO:0005886">
    <property type="term" value="C:plasma membrane"/>
    <property type="evidence" value="ECO:0007669"/>
    <property type="project" value="UniProtKB-SubCell"/>
</dbReference>
<keyword evidence="3" id="KW-1003">Cell membrane</keyword>
<reference evidence="9" key="1">
    <citation type="submission" date="2016-11" db="EMBL/GenBank/DDBJ databases">
        <authorList>
            <person name="Varghese N."/>
            <person name="Submissions S."/>
        </authorList>
    </citation>
    <scope>NUCLEOTIDE SEQUENCE [LARGE SCALE GENOMIC DNA]</scope>
    <source>
        <strain evidence="9">CGMCC 1.8995</strain>
    </source>
</reference>
<evidence type="ECO:0000256" key="5">
    <source>
        <dbReference type="ARBA" id="ARBA00022989"/>
    </source>
</evidence>
<evidence type="ECO:0000256" key="7">
    <source>
        <dbReference type="SAM" id="Phobius"/>
    </source>
</evidence>
<keyword evidence="9" id="KW-1185">Reference proteome</keyword>
<evidence type="ECO:0000313" key="8">
    <source>
        <dbReference type="EMBL" id="SHG35271.1"/>
    </source>
</evidence>
<sequence length="208" mass="23057">MIKLCFKIQQQLQLLTRHIDGVVLLLIRLYLAPVMVQAGWQKLANFDSTVQWFGDAEFGLGLPFPYLLAILASLAEFIGGLLLVPGLAVRWVSIPLLITMIVAMVTVHAENGWLAIADSNSWLADGTLLMNPSVMEAPEKLAAAKSLLEEHGYIEWLTSSGNFVILNNGIEFAATYFVMLLVLLCFGAGRYTSIDYYLSRYIARRCGL</sequence>
<feature type="transmembrane region" description="Helical" evidence="7">
    <location>
        <begin position="91"/>
        <end position="109"/>
    </location>
</feature>
<comment type="similarity">
    <text evidence="2">Belongs to the DoxX family.</text>
</comment>
<gene>
    <name evidence="8" type="ORF">SAMN05216361_1932</name>
</gene>
<protein>
    <submittedName>
        <fullName evidence="8">DoxX protein</fullName>
    </submittedName>
</protein>
<dbReference type="PANTHER" id="PTHR33452">
    <property type="entry name" value="OXIDOREDUCTASE CATD-RELATED"/>
    <property type="match status" value="1"/>
</dbReference>
<evidence type="ECO:0000256" key="1">
    <source>
        <dbReference type="ARBA" id="ARBA00004651"/>
    </source>
</evidence>
<dbReference type="PANTHER" id="PTHR33452:SF19">
    <property type="entry name" value="DOXX FAMILY PROTEIN"/>
    <property type="match status" value="1"/>
</dbReference>
<evidence type="ECO:0000256" key="2">
    <source>
        <dbReference type="ARBA" id="ARBA00006679"/>
    </source>
</evidence>
<dbReference type="InterPro" id="IPR032808">
    <property type="entry name" value="DoxX"/>
</dbReference>
<dbReference type="Pfam" id="PF07681">
    <property type="entry name" value="DoxX"/>
    <property type="match status" value="1"/>
</dbReference>
<accession>A0A1M5J419</accession>